<evidence type="ECO:0000256" key="5">
    <source>
        <dbReference type="SAM" id="MobiDB-lite"/>
    </source>
</evidence>
<dbReference type="InterPro" id="IPR016156">
    <property type="entry name" value="FAD/NAD-linked_Rdtase_dimer_sf"/>
</dbReference>
<name>A0A6M0QSU7_9RHOB</name>
<dbReference type="RefSeq" id="WP_164623572.1">
    <property type="nucleotide sequence ID" value="NZ_JAAIVJ010000002.1"/>
</dbReference>
<gene>
    <name evidence="8" type="ORF">G4Z14_04360</name>
</gene>
<dbReference type="GO" id="GO:0016651">
    <property type="term" value="F:oxidoreductase activity, acting on NAD(P)H"/>
    <property type="evidence" value="ECO:0007669"/>
    <property type="project" value="TreeGrafter"/>
</dbReference>
<dbReference type="AlphaFoldDB" id="A0A6M0QSU7"/>
<comment type="cofactor">
    <cofactor evidence="1">
        <name>FAD</name>
        <dbReference type="ChEBI" id="CHEBI:57692"/>
    </cofactor>
</comment>
<dbReference type="Pfam" id="PF07992">
    <property type="entry name" value="Pyr_redox_2"/>
    <property type="match status" value="1"/>
</dbReference>
<reference evidence="8 9" key="1">
    <citation type="submission" date="2020-02" db="EMBL/GenBank/DDBJ databases">
        <authorList>
            <person name="Chen W.-M."/>
        </authorList>
    </citation>
    <scope>NUCLEOTIDE SEQUENCE [LARGE SCALE GENOMIC DNA]</scope>
    <source>
        <strain evidence="8 9">KMS-5</strain>
    </source>
</reference>
<protein>
    <submittedName>
        <fullName evidence="8">FAD-dependent oxidoreductase</fullName>
    </submittedName>
</protein>
<organism evidence="8 9">
    <name type="scientific">Tabrizicola oligotrophica</name>
    <dbReference type="NCBI Taxonomy" id="2710650"/>
    <lineage>
        <taxon>Bacteria</taxon>
        <taxon>Pseudomonadati</taxon>
        <taxon>Pseudomonadota</taxon>
        <taxon>Alphaproteobacteria</taxon>
        <taxon>Rhodobacterales</taxon>
        <taxon>Paracoccaceae</taxon>
        <taxon>Tabrizicola</taxon>
    </lineage>
</organism>
<dbReference type="Gene3D" id="3.50.50.60">
    <property type="entry name" value="FAD/NAD(P)-binding domain"/>
    <property type="match status" value="2"/>
</dbReference>
<keyword evidence="3" id="KW-0274">FAD</keyword>
<dbReference type="Pfam" id="PF14759">
    <property type="entry name" value="Reductase_C"/>
    <property type="match status" value="1"/>
</dbReference>
<dbReference type="SUPFAM" id="SSF55424">
    <property type="entry name" value="FAD/NAD-linked reductases, dimerisation (C-terminal) domain"/>
    <property type="match status" value="1"/>
</dbReference>
<evidence type="ECO:0000313" key="9">
    <source>
        <dbReference type="Proteomes" id="UP000477782"/>
    </source>
</evidence>
<dbReference type="Proteomes" id="UP000477782">
    <property type="component" value="Unassembled WGS sequence"/>
</dbReference>
<dbReference type="SUPFAM" id="SSF51905">
    <property type="entry name" value="FAD/NAD(P)-binding domain"/>
    <property type="match status" value="1"/>
</dbReference>
<feature type="domain" description="FAD/NAD(P)-binding" evidence="6">
    <location>
        <begin position="11"/>
        <end position="307"/>
    </location>
</feature>
<dbReference type="PRINTS" id="PR00368">
    <property type="entry name" value="FADPNR"/>
</dbReference>
<sequence length="439" mass="46033">MAHPKPTPGPIIIIGAGQAGFSAADKLRDLGHAGPITLIGAEAQLPYQRPPLSKAYLLGALGRERLFLRPAEHFARREIDLRLGVRATAIRPGARAVVLSDGTSVPYDRLLLATGAMPRRLPEAIGGTLAGVMTMRNLADADGFAAAIRAARRLLVVGGGYVGLEAAASARKLGVAVTLIEAADRILKRVAAPETAAYFRKLHQDHGVDLREGVALSRLEGQGGRVTSAVLGDGQRLEADLVLVGIGVEPETGLAEAAGIAADGGIVVDAFCETSHAGIYAAGDCAAFPWQGERLRLESVGNAIDQAEVAAANMLGHAVTYQARPWFWSDQYDTKLQIAGLSRRFDQVVVRAGGSEQARSIWYFAAGKLQAVDAINKPRVFMIAKRLLEGGLPVDPAGVAKPGTDLRALLADQGEKAPAHNTDSRGSGLVAVPGRRGTS</sequence>
<evidence type="ECO:0000256" key="4">
    <source>
        <dbReference type="ARBA" id="ARBA00023002"/>
    </source>
</evidence>
<dbReference type="GO" id="GO:0005737">
    <property type="term" value="C:cytoplasm"/>
    <property type="evidence" value="ECO:0007669"/>
    <property type="project" value="TreeGrafter"/>
</dbReference>
<dbReference type="InterPro" id="IPR050446">
    <property type="entry name" value="FAD-oxidoreductase/Apoptosis"/>
</dbReference>
<feature type="domain" description="Reductase C-terminal" evidence="7">
    <location>
        <begin position="326"/>
        <end position="410"/>
    </location>
</feature>
<keyword evidence="2" id="KW-0285">Flavoprotein</keyword>
<proteinExistence type="predicted"/>
<dbReference type="PANTHER" id="PTHR43557">
    <property type="entry name" value="APOPTOSIS-INDUCING FACTOR 1"/>
    <property type="match status" value="1"/>
</dbReference>
<keyword evidence="9" id="KW-1185">Reference proteome</keyword>
<dbReference type="InterPro" id="IPR023753">
    <property type="entry name" value="FAD/NAD-binding_dom"/>
</dbReference>
<feature type="region of interest" description="Disordered" evidence="5">
    <location>
        <begin position="414"/>
        <end position="439"/>
    </location>
</feature>
<dbReference type="Gene3D" id="3.30.390.30">
    <property type="match status" value="1"/>
</dbReference>
<comment type="caution">
    <text evidence="8">The sequence shown here is derived from an EMBL/GenBank/DDBJ whole genome shotgun (WGS) entry which is preliminary data.</text>
</comment>
<evidence type="ECO:0000259" key="7">
    <source>
        <dbReference type="Pfam" id="PF14759"/>
    </source>
</evidence>
<dbReference type="EMBL" id="JAAIVJ010000002">
    <property type="protein sequence ID" value="NEY89522.1"/>
    <property type="molecule type" value="Genomic_DNA"/>
</dbReference>
<evidence type="ECO:0000313" key="8">
    <source>
        <dbReference type="EMBL" id="NEY89522.1"/>
    </source>
</evidence>
<accession>A0A6M0QSU7</accession>
<evidence type="ECO:0000256" key="3">
    <source>
        <dbReference type="ARBA" id="ARBA00022827"/>
    </source>
</evidence>
<evidence type="ECO:0000256" key="2">
    <source>
        <dbReference type="ARBA" id="ARBA00022630"/>
    </source>
</evidence>
<evidence type="ECO:0000256" key="1">
    <source>
        <dbReference type="ARBA" id="ARBA00001974"/>
    </source>
</evidence>
<dbReference type="InterPro" id="IPR028202">
    <property type="entry name" value="Reductase_C"/>
</dbReference>
<dbReference type="PANTHER" id="PTHR43557:SF2">
    <property type="entry name" value="RIESKE DOMAIN-CONTAINING PROTEIN-RELATED"/>
    <property type="match status" value="1"/>
</dbReference>
<dbReference type="InterPro" id="IPR036188">
    <property type="entry name" value="FAD/NAD-bd_sf"/>
</dbReference>
<evidence type="ECO:0000259" key="6">
    <source>
        <dbReference type="Pfam" id="PF07992"/>
    </source>
</evidence>
<dbReference type="PRINTS" id="PR00411">
    <property type="entry name" value="PNDRDTASEI"/>
</dbReference>
<keyword evidence="4" id="KW-0560">Oxidoreductase</keyword>